<name>B9S4X1_RICCO</name>
<evidence type="ECO:0000313" key="2">
    <source>
        <dbReference type="EMBL" id="EEF41324.1"/>
    </source>
</evidence>
<keyword evidence="3" id="KW-1185">Reference proteome</keyword>
<protein>
    <submittedName>
        <fullName evidence="2">Uncharacterized protein</fullName>
    </submittedName>
</protein>
<organism evidence="2 3">
    <name type="scientific">Ricinus communis</name>
    <name type="common">Castor bean</name>
    <dbReference type="NCBI Taxonomy" id="3988"/>
    <lineage>
        <taxon>Eukaryota</taxon>
        <taxon>Viridiplantae</taxon>
        <taxon>Streptophyta</taxon>
        <taxon>Embryophyta</taxon>
        <taxon>Tracheophyta</taxon>
        <taxon>Spermatophyta</taxon>
        <taxon>Magnoliopsida</taxon>
        <taxon>eudicotyledons</taxon>
        <taxon>Gunneridae</taxon>
        <taxon>Pentapetalae</taxon>
        <taxon>rosids</taxon>
        <taxon>fabids</taxon>
        <taxon>Malpighiales</taxon>
        <taxon>Euphorbiaceae</taxon>
        <taxon>Acalyphoideae</taxon>
        <taxon>Acalypheae</taxon>
        <taxon>Ricinus</taxon>
    </lineage>
</organism>
<evidence type="ECO:0000256" key="1">
    <source>
        <dbReference type="SAM" id="MobiDB-lite"/>
    </source>
</evidence>
<dbReference type="Proteomes" id="UP000008311">
    <property type="component" value="Unassembled WGS sequence"/>
</dbReference>
<dbReference type="InParanoid" id="B9S4X1"/>
<dbReference type="AlphaFoldDB" id="B9S4X1"/>
<accession>B9S4X1</accession>
<proteinExistence type="predicted"/>
<feature type="region of interest" description="Disordered" evidence="1">
    <location>
        <begin position="1"/>
        <end position="22"/>
    </location>
</feature>
<evidence type="ECO:0000313" key="3">
    <source>
        <dbReference type="Proteomes" id="UP000008311"/>
    </source>
</evidence>
<gene>
    <name evidence="2" type="ORF">RCOM_1391320</name>
</gene>
<reference evidence="3" key="1">
    <citation type="journal article" date="2010" name="Nat. Biotechnol.">
        <title>Draft genome sequence of the oilseed species Ricinus communis.</title>
        <authorList>
            <person name="Chan A.P."/>
            <person name="Crabtree J."/>
            <person name="Zhao Q."/>
            <person name="Lorenzi H."/>
            <person name="Orvis J."/>
            <person name="Puiu D."/>
            <person name="Melake-Berhan A."/>
            <person name="Jones K.M."/>
            <person name="Redman J."/>
            <person name="Chen G."/>
            <person name="Cahoon E.B."/>
            <person name="Gedil M."/>
            <person name="Stanke M."/>
            <person name="Haas B.J."/>
            <person name="Wortman J.R."/>
            <person name="Fraser-Liggett C.M."/>
            <person name="Ravel J."/>
            <person name="Rabinowicz P.D."/>
        </authorList>
    </citation>
    <scope>NUCLEOTIDE SEQUENCE [LARGE SCALE GENOMIC DNA]</scope>
    <source>
        <strain evidence="3">cv. Hale</strain>
    </source>
</reference>
<sequence length="102" mass="11097">MANLGDSVDHEPPPLGTQVTSSYSMPHALSFPPLGTILNPSINSTTRAVPFIPKFPNLFGMGASFIAPDMYTPQRDKLLKEMDGSRTERTGYGLLGGTRRMK</sequence>
<dbReference type="EMBL" id="EQ973867">
    <property type="protein sequence ID" value="EEF41324.1"/>
    <property type="molecule type" value="Genomic_DNA"/>
</dbReference>